<keyword evidence="3" id="KW-0456">Lyase</keyword>
<dbReference type="AlphaFoldDB" id="A0ABD5E1V4"/>
<dbReference type="SUPFAM" id="SSF52317">
    <property type="entry name" value="Class I glutamine amidotransferase-like"/>
    <property type="match status" value="1"/>
</dbReference>
<accession>A0ABD5E1V4</accession>
<protein>
    <submittedName>
        <fullName evidence="3">DJ-1/PfpI family protein</fullName>
        <ecNumber evidence="3">4.2.1.-</ecNumber>
    </submittedName>
</protein>
<dbReference type="EC" id="4.2.1.-" evidence="3"/>
<dbReference type="Pfam" id="PF01965">
    <property type="entry name" value="DJ-1_PfpI"/>
    <property type="match status" value="1"/>
</dbReference>
<name>A0ABD5E1V4_9ACTN</name>
<dbReference type="GO" id="GO:0016829">
    <property type="term" value="F:lyase activity"/>
    <property type="evidence" value="ECO:0007669"/>
    <property type="project" value="UniProtKB-KW"/>
</dbReference>
<evidence type="ECO:0000256" key="1">
    <source>
        <dbReference type="SAM" id="MobiDB-lite"/>
    </source>
</evidence>
<dbReference type="RefSeq" id="WP_007819860.1">
    <property type="nucleotide sequence ID" value="NZ_JAVRER010000005.1"/>
</dbReference>
<dbReference type="PANTHER" id="PTHR43130:SF2">
    <property type="entry name" value="DJ-1_PFPI DOMAIN-CONTAINING PROTEIN"/>
    <property type="match status" value="1"/>
</dbReference>
<feature type="region of interest" description="Disordered" evidence="1">
    <location>
        <begin position="210"/>
        <end position="234"/>
    </location>
</feature>
<sequence>MPLIALALFDGFTALDAIGPYEMVCRVPGARTVFVADRPRPVLADRGEVTLGATHAYEDVAAPDLLLVPGGPGQSAHMTDPALLGWLRAADARTRWTTSVCTGALLLAAAGLLTGRRATTHWLFPDVLREYGAEPVAERVVRDGKYVTAAGVSAGIDMGLALVGELAGRARAEEVQLATEYDPEPPYDAGSPAKAPAALVARLRAGRRPVVDDGTYSPVRAARPGAVSEGRRDE</sequence>
<dbReference type="InterPro" id="IPR002818">
    <property type="entry name" value="DJ-1/PfpI"/>
</dbReference>
<dbReference type="Proteomes" id="UP001183607">
    <property type="component" value="Unassembled WGS sequence"/>
</dbReference>
<dbReference type="InterPro" id="IPR029062">
    <property type="entry name" value="Class_I_gatase-like"/>
</dbReference>
<organism evidence="3 4">
    <name type="scientific">Streptomyces evansiae</name>
    <dbReference type="NCBI Taxonomy" id="3075535"/>
    <lineage>
        <taxon>Bacteria</taxon>
        <taxon>Bacillati</taxon>
        <taxon>Actinomycetota</taxon>
        <taxon>Actinomycetes</taxon>
        <taxon>Kitasatosporales</taxon>
        <taxon>Streptomycetaceae</taxon>
        <taxon>Streptomyces</taxon>
    </lineage>
</organism>
<dbReference type="CDD" id="cd03139">
    <property type="entry name" value="GATase1_PfpI_2"/>
    <property type="match status" value="1"/>
</dbReference>
<evidence type="ECO:0000313" key="4">
    <source>
        <dbReference type="Proteomes" id="UP001183607"/>
    </source>
</evidence>
<dbReference type="Gene3D" id="3.40.50.880">
    <property type="match status" value="1"/>
</dbReference>
<dbReference type="PANTHER" id="PTHR43130">
    <property type="entry name" value="ARAC-FAMILY TRANSCRIPTIONAL REGULATOR"/>
    <property type="match status" value="1"/>
</dbReference>
<dbReference type="InterPro" id="IPR052158">
    <property type="entry name" value="INH-QAR"/>
</dbReference>
<gene>
    <name evidence="3" type="ORF">RM574_04730</name>
</gene>
<dbReference type="EMBL" id="JAVRER010000005">
    <property type="protein sequence ID" value="MDT0414787.1"/>
    <property type="molecule type" value="Genomic_DNA"/>
</dbReference>
<evidence type="ECO:0000313" key="3">
    <source>
        <dbReference type="EMBL" id="MDT0414787.1"/>
    </source>
</evidence>
<feature type="domain" description="DJ-1/PfpI" evidence="2">
    <location>
        <begin position="4"/>
        <end position="163"/>
    </location>
</feature>
<reference evidence="4" key="1">
    <citation type="submission" date="2023-07" db="EMBL/GenBank/DDBJ databases">
        <title>30 novel species of actinomycetes from the DSMZ collection.</title>
        <authorList>
            <person name="Nouioui I."/>
        </authorList>
    </citation>
    <scope>NUCLEOTIDE SEQUENCE [LARGE SCALE GENOMIC DNA]</scope>
    <source>
        <strain evidence="4">DSM 41982</strain>
    </source>
</reference>
<evidence type="ECO:0000259" key="2">
    <source>
        <dbReference type="Pfam" id="PF01965"/>
    </source>
</evidence>
<comment type="caution">
    <text evidence="3">The sequence shown here is derived from an EMBL/GenBank/DDBJ whole genome shotgun (WGS) entry which is preliminary data.</text>
</comment>
<proteinExistence type="predicted"/>